<sequence length="29" mass="3459">PLSHQAAELLKRDPKKYLETASEWTRRYA</sequence>
<organism evidence="1 2">
    <name type="scientific">Kipferlia bialata</name>
    <dbReference type="NCBI Taxonomy" id="797122"/>
    <lineage>
        <taxon>Eukaryota</taxon>
        <taxon>Metamonada</taxon>
        <taxon>Carpediemonas-like organisms</taxon>
        <taxon>Kipferlia</taxon>
    </lineage>
</organism>
<feature type="non-terminal residue" evidence="1">
    <location>
        <position position="1"/>
    </location>
</feature>
<dbReference type="Gene3D" id="3.10.110.10">
    <property type="entry name" value="Ubiquitin Conjugating Enzyme"/>
    <property type="match status" value="1"/>
</dbReference>
<reference evidence="1 2" key="1">
    <citation type="journal article" date="2018" name="PLoS ONE">
        <title>The draft genome of Kipferlia bialata reveals reductive genome evolution in fornicate parasites.</title>
        <authorList>
            <person name="Tanifuji G."/>
            <person name="Takabayashi S."/>
            <person name="Kume K."/>
            <person name="Takagi M."/>
            <person name="Nakayama T."/>
            <person name="Kamikawa R."/>
            <person name="Inagaki Y."/>
            <person name="Hashimoto T."/>
        </authorList>
    </citation>
    <scope>NUCLEOTIDE SEQUENCE [LARGE SCALE GENOMIC DNA]</scope>
    <source>
        <strain evidence="1">NY0173</strain>
    </source>
</reference>
<keyword evidence="2" id="KW-1185">Reference proteome</keyword>
<protein>
    <submittedName>
        <fullName evidence="1">Uncharacterized protein</fullName>
    </submittedName>
</protein>
<accession>A0A391NTM2</accession>
<evidence type="ECO:0000313" key="2">
    <source>
        <dbReference type="Proteomes" id="UP000265618"/>
    </source>
</evidence>
<proteinExistence type="predicted"/>
<dbReference type="Proteomes" id="UP000265618">
    <property type="component" value="Unassembled WGS sequence"/>
</dbReference>
<name>A0A391NTM2_9EUKA</name>
<dbReference type="EMBL" id="BDIP01007827">
    <property type="protein sequence ID" value="GCA64601.1"/>
    <property type="molecule type" value="Genomic_DNA"/>
</dbReference>
<evidence type="ECO:0000313" key="1">
    <source>
        <dbReference type="EMBL" id="GCA64601.1"/>
    </source>
</evidence>
<dbReference type="AlphaFoldDB" id="A0A391NTM2"/>
<gene>
    <name evidence="1" type="ORF">KIPB_014784</name>
</gene>
<dbReference type="InterPro" id="IPR016135">
    <property type="entry name" value="UBQ-conjugating_enzyme/RWD"/>
</dbReference>
<comment type="caution">
    <text evidence="1">The sequence shown here is derived from an EMBL/GenBank/DDBJ whole genome shotgun (WGS) entry which is preliminary data.</text>
</comment>